<dbReference type="Proteomes" id="UP001623660">
    <property type="component" value="Unassembled WGS sequence"/>
</dbReference>
<comment type="caution">
    <text evidence="1">The sequence shown here is derived from an EMBL/GenBank/DDBJ whole genome shotgun (WGS) entry which is preliminary data.</text>
</comment>
<gene>
    <name evidence="1" type="ORF">ACJDU8_11660</name>
</gene>
<reference evidence="1 2" key="1">
    <citation type="submission" date="2024-11" db="EMBL/GenBank/DDBJ databases">
        <authorList>
            <person name="Heng Y.C."/>
            <person name="Lim A.C.H."/>
            <person name="Lee J.K.Y."/>
            <person name="Kittelmann S."/>
        </authorList>
    </citation>
    <scope>NUCLEOTIDE SEQUENCE [LARGE SCALE GENOMIC DNA]</scope>
    <source>
        <strain evidence="1 2">WILCCON 0269</strain>
    </source>
</reference>
<name>A0ABW8SKC0_9CLOT</name>
<organism evidence="1 2">
    <name type="scientific">Candidatus Clostridium eludens</name>
    <dbReference type="NCBI Taxonomy" id="3381663"/>
    <lineage>
        <taxon>Bacteria</taxon>
        <taxon>Bacillati</taxon>
        <taxon>Bacillota</taxon>
        <taxon>Clostridia</taxon>
        <taxon>Eubacteriales</taxon>
        <taxon>Clostridiaceae</taxon>
        <taxon>Clostridium</taxon>
    </lineage>
</organism>
<proteinExistence type="predicted"/>
<evidence type="ECO:0000313" key="1">
    <source>
        <dbReference type="EMBL" id="MFL0196213.1"/>
    </source>
</evidence>
<keyword evidence="2" id="KW-1185">Reference proteome</keyword>
<dbReference type="EMBL" id="JBJHZX010000016">
    <property type="protein sequence ID" value="MFL0196213.1"/>
    <property type="molecule type" value="Genomic_DNA"/>
</dbReference>
<dbReference type="RefSeq" id="WP_406792419.1">
    <property type="nucleotide sequence ID" value="NZ_JBJHZX010000016.1"/>
</dbReference>
<evidence type="ECO:0000313" key="2">
    <source>
        <dbReference type="Proteomes" id="UP001623660"/>
    </source>
</evidence>
<evidence type="ECO:0008006" key="3">
    <source>
        <dbReference type="Google" id="ProtNLM"/>
    </source>
</evidence>
<protein>
    <recommendedName>
        <fullName evidence="3">Transposase</fullName>
    </recommendedName>
</protein>
<accession>A0ABW8SKC0</accession>
<sequence length="68" mass="7933">MFNESEQYYDAKAEEPTMEEITYKRKKTSSYVGKKDNLANLKRVVIEHKLDENEAICDKCGGNLVLRF</sequence>